<dbReference type="EMBL" id="JBBPBN010000020">
    <property type="protein sequence ID" value="KAK9016965.1"/>
    <property type="molecule type" value="Genomic_DNA"/>
</dbReference>
<dbReference type="InterPro" id="IPR027643">
    <property type="entry name" value="Formin-like_plant"/>
</dbReference>
<sequence length="109" mass="12301">MDVGTTRGGARAFKLDYLLKLADVKGSDGKTTLHDCTILLSKRSFVRKEQECLTALWGRSTSETKAEQQKNGTRPRLGFKYQTSPCQEDSNSRPRCPRKLRLQPIGWQG</sequence>
<dbReference type="Gene3D" id="1.20.58.2220">
    <property type="entry name" value="Formin, FH2 domain"/>
    <property type="match status" value="1"/>
</dbReference>
<feature type="region of interest" description="Disordered" evidence="1">
    <location>
        <begin position="61"/>
        <end position="109"/>
    </location>
</feature>
<dbReference type="SUPFAM" id="SSF101447">
    <property type="entry name" value="Formin homology 2 domain (FH2 domain)"/>
    <property type="match status" value="1"/>
</dbReference>
<comment type="caution">
    <text evidence="2">The sequence shown here is derived from an EMBL/GenBank/DDBJ whole genome shotgun (WGS) entry which is preliminary data.</text>
</comment>
<evidence type="ECO:0000256" key="1">
    <source>
        <dbReference type="SAM" id="MobiDB-lite"/>
    </source>
</evidence>
<gene>
    <name evidence="2" type="ORF">V6N11_079456</name>
</gene>
<protein>
    <submittedName>
        <fullName evidence="2">Uncharacterized protein</fullName>
    </submittedName>
</protein>
<reference evidence="2 3" key="1">
    <citation type="journal article" date="2024" name="G3 (Bethesda)">
        <title>Genome assembly of Hibiscus sabdariffa L. provides insights into metabolisms of medicinal natural products.</title>
        <authorList>
            <person name="Kim T."/>
        </authorList>
    </citation>
    <scope>NUCLEOTIDE SEQUENCE [LARGE SCALE GENOMIC DNA]</scope>
    <source>
        <strain evidence="2">TK-2024</strain>
        <tissue evidence="2">Old leaves</tissue>
    </source>
</reference>
<organism evidence="2 3">
    <name type="scientific">Hibiscus sabdariffa</name>
    <name type="common">roselle</name>
    <dbReference type="NCBI Taxonomy" id="183260"/>
    <lineage>
        <taxon>Eukaryota</taxon>
        <taxon>Viridiplantae</taxon>
        <taxon>Streptophyta</taxon>
        <taxon>Embryophyta</taxon>
        <taxon>Tracheophyta</taxon>
        <taxon>Spermatophyta</taxon>
        <taxon>Magnoliopsida</taxon>
        <taxon>eudicotyledons</taxon>
        <taxon>Gunneridae</taxon>
        <taxon>Pentapetalae</taxon>
        <taxon>rosids</taxon>
        <taxon>malvids</taxon>
        <taxon>Malvales</taxon>
        <taxon>Malvaceae</taxon>
        <taxon>Malvoideae</taxon>
        <taxon>Hibiscus</taxon>
    </lineage>
</organism>
<name>A0ABR2RVF4_9ROSI</name>
<proteinExistence type="predicted"/>
<dbReference type="PANTHER" id="PTHR23213:SF368">
    <property type="entry name" value="HISTONE H3-K79 METHYLTRANSFERASE"/>
    <property type="match status" value="1"/>
</dbReference>
<dbReference type="Proteomes" id="UP001396334">
    <property type="component" value="Unassembled WGS sequence"/>
</dbReference>
<keyword evidence="3" id="KW-1185">Reference proteome</keyword>
<evidence type="ECO:0000313" key="3">
    <source>
        <dbReference type="Proteomes" id="UP001396334"/>
    </source>
</evidence>
<accession>A0ABR2RVF4</accession>
<evidence type="ECO:0000313" key="2">
    <source>
        <dbReference type="EMBL" id="KAK9016965.1"/>
    </source>
</evidence>
<dbReference type="PANTHER" id="PTHR23213">
    <property type="entry name" value="FORMIN-RELATED"/>
    <property type="match status" value="1"/>
</dbReference>
<dbReference type="InterPro" id="IPR042201">
    <property type="entry name" value="FH2_Formin_sf"/>
</dbReference>